<accession>A0A9D1IL39</accession>
<feature type="transmembrane region" description="Helical" evidence="1">
    <location>
        <begin position="20"/>
        <end position="40"/>
    </location>
</feature>
<evidence type="ECO:0000313" key="2">
    <source>
        <dbReference type="EMBL" id="HIU38541.1"/>
    </source>
</evidence>
<comment type="caution">
    <text evidence="2">The sequence shown here is derived from an EMBL/GenBank/DDBJ whole genome shotgun (WGS) entry which is preliminary data.</text>
</comment>
<reference evidence="2" key="2">
    <citation type="journal article" date="2021" name="PeerJ">
        <title>Extensive microbial diversity within the chicken gut microbiome revealed by metagenomics and culture.</title>
        <authorList>
            <person name="Gilroy R."/>
            <person name="Ravi A."/>
            <person name="Getino M."/>
            <person name="Pursley I."/>
            <person name="Horton D.L."/>
            <person name="Alikhan N.F."/>
            <person name="Baker D."/>
            <person name="Gharbi K."/>
            <person name="Hall N."/>
            <person name="Watson M."/>
            <person name="Adriaenssens E.M."/>
            <person name="Foster-Nyarko E."/>
            <person name="Jarju S."/>
            <person name="Secka A."/>
            <person name="Antonio M."/>
            <person name="Oren A."/>
            <person name="Chaudhuri R.R."/>
            <person name="La Ragione R."/>
            <person name="Hildebrand F."/>
            <person name="Pallen M.J."/>
        </authorList>
    </citation>
    <scope>NUCLEOTIDE SEQUENCE</scope>
    <source>
        <strain evidence="2">17073</strain>
    </source>
</reference>
<reference evidence="2" key="1">
    <citation type="submission" date="2020-10" db="EMBL/GenBank/DDBJ databases">
        <authorList>
            <person name="Gilroy R."/>
        </authorList>
    </citation>
    <scope>NUCLEOTIDE SEQUENCE</scope>
    <source>
        <strain evidence="2">17073</strain>
    </source>
</reference>
<organism evidence="2 3">
    <name type="scientific">Candidatus Limisoma intestinavium</name>
    <dbReference type="NCBI Taxonomy" id="2840856"/>
    <lineage>
        <taxon>Bacteria</taxon>
        <taxon>Pseudomonadati</taxon>
        <taxon>Bacteroidota</taxon>
        <taxon>Bacteroidia</taxon>
        <taxon>Bacteroidales</taxon>
        <taxon>Candidatus Limisoma</taxon>
    </lineage>
</organism>
<evidence type="ECO:0000256" key="1">
    <source>
        <dbReference type="SAM" id="Phobius"/>
    </source>
</evidence>
<gene>
    <name evidence="2" type="ORF">IAD18_02600</name>
</gene>
<keyword evidence="1" id="KW-1133">Transmembrane helix</keyword>
<evidence type="ECO:0000313" key="3">
    <source>
        <dbReference type="Proteomes" id="UP000824076"/>
    </source>
</evidence>
<dbReference type="Proteomes" id="UP000824076">
    <property type="component" value="Unassembled WGS sequence"/>
</dbReference>
<dbReference type="EMBL" id="DVMS01000071">
    <property type="protein sequence ID" value="HIU38541.1"/>
    <property type="molecule type" value="Genomic_DNA"/>
</dbReference>
<keyword evidence="1" id="KW-0812">Transmembrane</keyword>
<name>A0A9D1IL39_9BACT</name>
<proteinExistence type="predicted"/>
<dbReference type="AlphaFoldDB" id="A0A9D1IL39"/>
<feature type="transmembrane region" description="Helical" evidence="1">
    <location>
        <begin position="88"/>
        <end position="108"/>
    </location>
</feature>
<protein>
    <submittedName>
        <fullName evidence="2">ECF transporter S component</fullName>
    </submittedName>
</protein>
<keyword evidence="1" id="KW-0472">Membrane</keyword>
<feature type="transmembrane region" description="Helical" evidence="1">
    <location>
        <begin position="115"/>
        <end position="137"/>
    </location>
</feature>
<sequence>MQATGTLKLYALDYKQLKTYAVAVAFIACNIIFPQLCHLANMGGQTWLPIYFFTLIGAYKYGWRVGLLTAVASPLANCAIFGMPAAAMLPAILIKSGLLAIAAGVAASHLRRAPLAVFIAIVAFYQVVGGLGEWALTGSLDAAMQDFRLGLPGMLLQIVGGWIAINFIIRK</sequence>
<feature type="transmembrane region" description="Helical" evidence="1">
    <location>
        <begin position="149"/>
        <end position="169"/>
    </location>
</feature>